<dbReference type="Proteomes" id="UP000789366">
    <property type="component" value="Unassembled WGS sequence"/>
</dbReference>
<reference evidence="1" key="1">
    <citation type="submission" date="2021-06" db="EMBL/GenBank/DDBJ databases">
        <authorList>
            <person name="Kallberg Y."/>
            <person name="Tangrot J."/>
            <person name="Rosling A."/>
        </authorList>
    </citation>
    <scope>NUCLEOTIDE SEQUENCE</scope>
    <source>
        <strain evidence="1">28 12/20/2015</strain>
    </source>
</reference>
<comment type="caution">
    <text evidence="1">The sequence shown here is derived from an EMBL/GenBank/DDBJ whole genome shotgun (WGS) entry which is preliminary data.</text>
</comment>
<gene>
    <name evidence="1" type="ORF">SPELUC_LOCUS8268</name>
</gene>
<accession>A0ACA9N6W8</accession>
<keyword evidence="2" id="KW-1185">Reference proteome</keyword>
<dbReference type="EMBL" id="CAJVPW010012115">
    <property type="protein sequence ID" value="CAG8632338.1"/>
    <property type="molecule type" value="Genomic_DNA"/>
</dbReference>
<name>A0ACA9N6W8_9GLOM</name>
<organism evidence="1 2">
    <name type="scientific">Cetraspora pellucida</name>
    <dbReference type="NCBI Taxonomy" id="1433469"/>
    <lineage>
        <taxon>Eukaryota</taxon>
        <taxon>Fungi</taxon>
        <taxon>Fungi incertae sedis</taxon>
        <taxon>Mucoromycota</taxon>
        <taxon>Glomeromycotina</taxon>
        <taxon>Glomeromycetes</taxon>
        <taxon>Diversisporales</taxon>
        <taxon>Gigasporaceae</taxon>
        <taxon>Cetraspora</taxon>
    </lineage>
</organism>
<evidence type="ECO:0000313" key="1">
    <source>
        <dbReference type="EMBL" id="CAG8632338.1"/>
    </source>
</evidence>
<evidence type="ECO:0000313" key="2">
    <source>
        <dbReference type="Proteomes" id="UP000789366"/>
    </source>
</evidence>
<protein>
    <submittedName>
        <fullName evidence="1">4870_t:CDS:1</fullName>
    </submittedName>
</protein>
<proteinExistence type="predicted"/>
<sequence>MISKKLNCPFLVNVSYSRIKNSEELVFVNKVVKDHNHVINREMIKFKESKKFTKEMIDDIKFITVSCKFDATNQRKFLENKYPLHAIYSKDLYAAISKFCPTQNSLLNDVAKISNWLDQQKELDSRWYVA</sequence>